<dbReference type="PIRSF" id="PIRSF036979">
    <property type="entry name" value="Arginase"/>
    <property type="match status" value="1"/>
</dbReference>
<dbReference type="PROSITE" id="PS01053">
    <property type="entry name" value="ARGINASE_1"/>
    <property type="match status" value="1"/>
</dbReference>
<evidence type="ECO:0000256" key="1">
    <source>
        <dbReference type="ARBA" id="ARBA00022723"/>
    </source>
</evidence>
<dbReference type="PANTHER" id="PTHR11358:SF35">
    <property type="entry name" value="FORMIMIDOYLGLUTAMASE"/>
    <property type="match status" value="1"/>
</dbReference>
<proteinExistence type="inferred from homology"/>
<reference evidence="8 9" key="1">
    <citation type="submission" date="2014-09" db="EMBL/GenBank/DDBJ databases">
        <title>Genome sequencing and annotation of Bacillus Okhensis strain Kh10-101T.</title>
        <authorList>
            <person name="Prakash J.S."/>
        </authorList>
    </citation>
    <scope>NUCLEOTIDE SEQUENCE [LARGE SCALE GENOMIC DNA]</scope>
    <source>
        <strain evidence="9">Kh10-101T</strain>
    </source>
</reference>
<evidence type="ECO:0000256" key="6">
    <source>
        <dbReference type="PROSITE-ProRule" id="PRU00742"/>
    </source>
</evidence>
<dbReference type="AlphaFoldDB" id="A0A0B0IFU0"/>
<dbReference type="Pfam" id="PF00491">
    <property type="entry name" value="Arginase"/>
    <property type="match status" value="1"/>
</dbReference>
<dbReference type="PANTHER" id="PTHR11358">
    <property type="entry name" value="ARGINASE/AGMATINASE"/>
    <property type="match status" value="1"/>
</dbReference>
<dbReference type="InterPro" id="IPR020855">
    <property type="entry name" value="Ureohydrolase_Mn_BS"/>
</dbReference>
<dbReference type="InterPro" id="IPR005923">
    <property type="entry name" value="HutG"/>
</dbReference>
<dbReference type="Proteomes" id="UP000030832">
    <property type="component" value="Unassembled WGS sequence"/>
</dbReference>
<dbReference type="InterPro" id="IPR023696">
    <property type="entry name" value="Ureohydrolase_dom_sf"/>
</dbReference>
<dbReference type="EC" id="3.5.3.8" evidence="5"/>
<gene>
    <name evidence="8" type="ORF">LQ50_20525</name>
</gene>
<comment type="similarity">
    <text evidence="6 7">Belongs to the arginase family.</text>
</comment>
<evidence type="ECO:0000256" key="7">
    <source>
        <dbReference type="RuleBase" id="RU003684"/>
    </source>
</evidence>
<keyword evidence="2 7" id="KW-0378">Hydrolase</keyword>
<evidence type="ECO:0000256" key="3">
    <source>
        <dbReference type="ARBA" id="ARBA00022808"/>
    </source>
</evidence>
<name>A0A0B0IFU0_9BACI</name>
<evidence type="ECO:0000256" key="5">
    <source>
        <dbReference type="NCBIfam" id="TIGR01227"/>
    </source>
</evidence>
<protein>
    <recommendedName>
        <fullName evidence="5">Formimidoylglutamase</fullName>
        <ecNumber evidence="5">3.5.3.8</ecNumber>
    </recommendedName>
</protein>
<dbReference type="NCBIfam" id="TIGR01227">
    <property type="entry name" value="hutG"/>
    <property type="match status" value="1"/>
</dbReference>
<dbReference type="InterPro" id="IPR006035">
    <property type="entry name" value="Ureohydrolase"/>
</dbReference>
<keyword evidence="9" id="KW-1185">Reference proteome</keyword>
<dbReference type="eggNOG" id="COG0010">
    <property type="taxonomic scope" value="Bacteria"/>
</dbReference>
<dbReference type="SUPFAM" id="SSF52768">
    <property type="entry name" value="Arginase/deacetylase"/>
    <property type="match status" value="1"/>
</dbReference>
<dbReference type="STRING" id="333138.LQ50_20525"/>
<dbReference type="PROSITE" id="PS51409">
    <property type="entry name" value="ARGINASE_2"/>
    <property type="match status" value="1"/>
</dbReference>
<dbReference type="GO" id="GO:0046872">
    <property type="term" value="F:metal ion binding"/>
    <property type="evidence" value="ECO:0007669"/>
    <property type="project" value="UniProtKB-KW"/>
</dbReference>
<organism evidence="8 9">
    <name type="scientific">Halalkalibacter okhensis</name>
    <dbReference type="NCBI Taxonomy" id="333138"/>
    <lineage>
        <taxon>Bacteria</taxon>
        <taxon>Bacillati</taxon>
        <taxon>Bacillota</taxon>
        <taxon>Bacilli</taxon>
        <taxon>Bacillales</taxon>
        <taxon>Bacillaceae</taxon>
        <taxon>Halalkalibacter</taxon>
    </lineage>
</organism>
<evidence type="ECO:0000256" key="4">
    <source>
        <dbReference type="ARBA" id="ARBA00023211"/>
    </source>
</evidence>
<comment type="caution">
    <text evidence="8">The sequence shown here is derived from an EMBL/GenBank/DDBJ whole genome shotgun (WGS) entry which is preliminary data.</text>
</comment>
<dbReference type="PRINTS" id="PR00116">
    <property type="entry name" value="ARGINASE"/>
</dbReference>
<dbReference type="GO" id="GO:0008783">
    <property type="term" value="F:agmatinase activity"/>
    <property type="evidence" value="ECO:0007669"/>
    <property type="project" value="TreeGrafter"/>
</dbReference>
<dbReference type="GO" id="GO:0033389">
    <property type="term" value="P:putrescine biosynthetic process from arginine, via agmatine"/>
    <property type="evidence" value="ECO:0007669"/>
    <property type="project" value="TreeGrafter"/>
</dbReference>
<keyword evidence="4" id="KW-0464">Manganese</keyword>
<accession>A0A0B0IFU0</accession>
<keyword evidence="3" id="KW-0369">Histidine metabolism</keyword>
<dbReference type="Gene3D" id="3.40.800.10">
    <property type="entry name" value="Ureohydrolase domain"/>
    <property type="match status" value="1"/>
</dbReference>
<evidence type="ECO:0000313" key="9">
    <source>
        <dbReference type="Proteomes" id="UP000030832"/>
    </source>
</evidence>
<keyword evidence="1" id="KW-0479">Metal-binding</keyword>
<dbReference type="RefSeq" id="WP_034632418.1">
    <property type="nucleotide sequence ID" value="NZ_JRJU01000036.1"/>
</dbReference>
<dbReference type="CDD" id="cd09990">
    <property type="entry name" value="Agmatinase-like"/>
    <property type="match status" value="1"/>
</dbReference>
<dbReference type="OrthoDB" id="9788689at2"/>
<evidence type="ECO:0000313" key="8">
    <source>
        <dbReference type="EMBL" id="KHF38541.1"/>
    </source>
</evidence>
<dbReference type="GO" id="GO:0050415">
    <property type="term" value="F:formimidoylglutamase activity"/>
    <property type="evidence" value="ECO:0007669"/>
    <property type="project" value="UniProtKB-UniRule"/>
</dbReference>
<dbReference type="GO" id="GO:0019556">
    <property type="term" value="P:L-histidine catabolic process to glutamate and formamide"/>
    <property type="evidence" value="ECO:0007669"/>
    <property type="project" value="UniProtKB-UniRule"/>
</dbReference>
<evidence type="ECO:0000256" key="2">
    <source>
        <dbReference type="ARBA" id="ARBA00022801"/>
    </source>
</evidence>
<dbReference type="EMBL" id="JRJU01000036">
    <property type="protein sequence ID" value="KHF38541.1"/>
    <property type="molecule type" value="Genomic_DNA"/>
</dbReference>
<sequence>MTPLPYLQKANSSFIDRDVTKMGDLIKEWSGEKIRGVGLIGAPLSKSSISHSGACFAPGTIRKALSGYSTYSIEDTIDLAKWIIQDLGDVSMHVTNIEESQNRVYETILQLFKEHPSWLPIVLGGDNSITYPSIKGYQEAKGEVGVIQFDAHHDVRNLEDGGPSNGTPFRSLLESKTINGANLVQVGIRDFSNSKPYHDYVNNHGVTVYTMKDVRHTSMKELMETSLKKLEKSVDSIYVSVDMDVIDQAQAPGCPAIGPGGMDTVDLFEAISYLGEHPMVGGLEIVEVDPTVDFRDMTSRVAAHVILNFLKGKQRGGLTFD</sequence>